<accession>Q17CP7</accession>
<dbReference type="eggNOG" id="ENOG502SXH9">
    <property type="taxonomic scope" value="Eukaryota"/>
</dbReference>
<dbReference type="PaxDb" id="7159-AAEL004454-PA"/>
<evidence type="ECO:0000313" key="2">
    <source>
        <dbReference type="Proteomes" id="UP000682892"/>
    </source>
</evidence>
<dbReference type="EMBL" id="CH477305">
    <property type="protein sequence ID" value="EAT44149.1"/>
    <property type="molecule type" value="Genomic_DNA"/>
</dbReference>
<gene>
    <name evidence="1" type="ORF">AaeL_AAEL004454</name>
</gene>
<protein>
    <submittedName>
        <fullName evidence="1">AAEL004454-PA</fullName>
    </submittedName>
</protein>
<proteinExistence type="predicted"/>
<reference evidence="1" key="1">
    <citation type="submission" date="2005-10" db="EMBL/GenBank/DDBJ databases">
        <authorList>
            <person name="Loftus B.J."/>
            <person name="Nene V.M."/>
            <person name="Hannick L.I."/>
            <person name="Bidwell S."/>
            <person name="Haas B."/>
            <person name="Amedeo P."/>
            <person name="Orvis J."/>
            <person name="Wortman J.R."/>
            <person name="White O.R."/>
            <person name="Salzberg S."/>
            <person name="Shumway M."/>
            <person name="Koo H."/>
            <person name="Zhao Y."/>
            <person name="Holmes M."/>
            <person name="Miller J."/>
            <person name="Schatz M."/>
            <person name="Pop M."/>
            <person name="Pai G."/>
            <person name="Utterback T."/>
            <person name="Rogers Y.-H."/>
            <person name="Kravitz S."/>
            <person name="Fraser C.M."/>
        </authorList>
    </citation>
    <scope>NUCLEOTIDE SEQUENCE</scope>
    <source>
        <strain evidence="1">Liverpool</strain>
    </source>
</reference>
<organism evidence="1 2">
    <name type="scientific">Aedes aegypti</name>
    <name type="common">Yellowfever mosquito</name>
    <name type="synonym">Culex aegypti</name>
    <dbReference type="NCBI Taxonomy" id="7159"/>
    <lineage>
        <taxon>Eukaryota</taxon>
        <taxon>Metazoa</taxon>
        <taxon>Ecdysozoa</taxon>
        <taxon>Arthropoda</taxon>
        <taxon>Hexapoda</taxon>
        <taxon>Insecta</taxon>
        <taxon>Pterygota</taxon>
        <taxon>Neoptera</taxon>
        <taxon>Endopterygota</taxon>
        <taxon>Diptera</taxon>
        <taxon>Nematocera</taxon>
        <taxon>Culicoidea</taxon>
        <taxon>Culicidae</taxon>
        <taxon>Culicinae</taxon>
        <taxon>Aedini</taxon>
        <taxon>Aedes</taxon>
        <taxon>Stegomyia</taxon>
    </lineage>
</organism>
<dbReference type="OMA" id="ECIGMEI"/>
<reference evidence="1" key="3">
    <citation type="submission" date="2012-09" db="EMBL/GenBank/DDBJ databases">
        <authorList>
            <consortium name="VectorBase"/>
        </authorList>
    </citation>
    <scope>NUCLEOTIDE SEQUENCE</scope>
    <source>
        <strain evidence="1">Liverpool</strain>
    </source>
</reference>
<dbReference type="PhylomeDB" id="Q17CP7"/>
<sequence>MVQKNNSFIAFFKNIYYDDYKWALVKSASLFLVGVRIAKECQGLELMPAVPH</sequence>
<dbReference type="HOGENOM" id="CLU_213490_0_0_1"/>
<reference evidence="1" key="2">
    <citation type="journal article" date="2007" name="Science">
        <title>Genome sequence of Aedes aegypti, a major arbovirus vector.</title>
        <authorList>
            <person name="Nene V."/>
            <person name="Wortman J.R."/>
            <person name="Lawson D."/>
            <person name="Haas B."/>
            <person name="Kodira C."/>
            <person name="Tu Z.J."/>
            <person name="Loftus B."/>
            <person name="Xi Z."/>
            <person name="Megy K."/>
            <person name="Grabherr M."/>
            <person name="Ren Q."/>
            <person name="Zdobnov E.M."/>
            <person name="Lobo N.F."/>
            <person name="Campbell K.S."/>
            <person name="Brown S.E."/>
            <person name="Bonaldo M.F."/>
            <person name="Zhu J."/>
            <person name="Sinkins S.P."/>
            <person name="Hogenkamp D.G."/>
            <person name="Amedeo P."/>
            <person name="Arensburger P."/>
            <person name="Atkinson P.W."/>
            <person name="Bidwell S."/>
            <person name="Biedler J."/>
            <person name="Birney E."/>
            <person name="Bruggner R.V."/>
            <person name="Costas J."/>
            <person name="Coy M.R."/>
            <person name="Crabtree J."/>
            <person name="Crawford M."/>
            <person name="Debruyn B."/>
            <person name="Decaprio D."/>
            <person name="Eiglmeier K."/>
            <person name="Eisenstadt E."/>
            <person name="El-Dorry H."/>
            <person name="Gelbart W.M."/>
            <person name="Gomes S.L."/>
            <person name="Hammond M."/>
            <person name="Hannick L.I."/>
            <person name="Hogan J.R."/>
            <person name="Holmes M.H."/>
            <person name="Jaffe D."/>
            <person name="Johnston J.S."/>
            <person name="Kennedy R.C."/>
            <person name="Koo H."/>
            <person name="Kravitz S."/>
            <person name="Kriventseva E.V."/>
            <person name="Kulp D."/>
            <person name="Labutti K."/>
            <person name="Lee E."/>
            <person name="Li S."/>
            <person name="Lovin D.D."/>
            <person name="Mao C."/>
            <person name="Mauceli E."/>
            <person name="Menck C.F."/>
            <person name="Miller J.R."/>
            <person name="Montgomery P."/>
            <person name="Mori A."/>
            <person name="Nascimento A.L."/>
            <person name="Naveira H.F."/>
            <person name="Nusbaum C."/>
            <person name="O'leary S."/>
            <person name="Orvis J."/>
            <person name="Pertea M."/>
            <person name="Quesneville H."/>
            <person name="Reidenbach K.R."/>
            <person name="Rogers Y.H."/>
            <person name="Roth C.W."/>
            <person name="Schneider J.R."/>
            <person name="Schatz M."/>
            <person name="Shumway M."/>
            <person name="Stanke M."/>
            <person name="Stinson E.O."/>
            <person name="Tubio J.M."/>
            <person name="Vanzee J.P."/>
            <person name="Verjovski-Almeida S."/>
            <person name="Werner D."/>
            <person name="White O."/>
            <person name="Wyder S."/>
            <person name="Zeng Q."/>
            <person name="Zhao Q."/>
            <person name="Zhao Y."/>
            <person name="Hill C.A."/>
            <person name="Raikhel A.S."/>
            <person name="Soares M.B."/>
            <person name="Knudson D.L."/>
            <person name="Lee N.H."/>
            <person name="Galagan J."/>
            <person name="Salzberg S.L."/>
            <person name="Paulsen I.T."/>
            <person name="Dimopoulos G."/>
            <person name="Collins F.H."/>
            <person name="Birren B."/>
            <person name="Fraser-Liggett C.M."/>
            <person name="Severson D.W."/>
        </authorList>
    </citation>
    <scope>NUCLEOTIDE SEQUENCE [LARGE SCALE GENOMIC DNA]</scope>
    <source>
        <strain evidence="1">Liverpool</strain>
    </source>
</reference>
<dbReference type="AlphaFoldDB" id="Q17CP7"/>
<evidence type="ECO:0000313" key="1">
    <source>
        <dbReference type="EMBL" id="EAT44149.1"/>
    </source>
</evidence>
<dbReference type="Proteomes" id="UP000682892">
    <property type="component" value="Unassembled WGS sequence"/>
</dbReference>
<name>Q17CP7_AEDAE</name>